<dbReference type="EMBL" id="BBLT01000009">
    <property type="protein sequence ID" value="GAL86683.1"/>
    <property type="molecule type" value="Genomic_DNA"/>
</dbReference>
<comment type="caution">
    <text evidence="2">The sequence shown here is derived from an EMBL/GenBank/DDBJ whole genome shotgun (WGS) entry which is preliminary data.</text>
</comment>
<dbReference type="InterPro" id="IPR025667">
    <property type="entry name" value="SprB_repeat"/>
</dbReference>
<proteinExistence type="predicted"/>
<dbReference type="OrthoDB" id="7794186at2"/>
<evidence type="ECO:0000259" key="1">
    <source>
        <dbReference type="PROSITE" id="PS50093"/>
    </source>
</evidence>
<dbReference type="Pfam" id="PF18911">
    <property type="entry name" value="PKD_4"/>
    <property type="match status" value="2"/>
</dbReference>
<dbReference type="eggNOG" id="COG3209">
    <property type="taxonomic scope" value="Bacteria"/>
</dbReference>
<name>A0A098LKI2_9BACT</name>
<evidence type="ECO:0000313" key="2">
    <source>
        <dbReference type="EMBL" id="GAL86683.1"/>
    </source>
</evidence>
<dbReference type="Pfam" id="PF13585">
    <property type="entry name" value="CHU_C"/>
    <property type="match status" value="1"/>
</dbReference>
<dbReference type="SMART" id="SM00089">
    <property type="entry name" value="PKD"/>
    <property type="match status" value="3"/>
</dbReference>
<dbReference type="STRING" id="153721.MYP_3913"/>
<dbReference type="Gene3D" id="2.40.10.10">
    <property type="entry name" value="Trypsin-like serine proteases"/>
    <property type="match status" value="1"/>
</dbReference>
<feature type="domain" description="PKD" evidence="1">
    <location>
        <begin position="1043"/>
        <end position="1084"/>
    </location>
</feature>
<dbReference type="InterPro" id="IPR043504">
    <property type="entry name" value="Peptidase_S1_PA_chymotrypsin"/>
</dbReference>
<dbReference type="Gene3D" id="2.60.40.740">
    <property type="match status" value="2"/>
</dbReference>
<dbReference type="InterPro" id="IPR035986">
    <property type="entry name" value="PKD_dom_sf"/>
</dbReference>
<reference evidence="2 3" key="1">
    <citation type="submission" date="2014-09" db="EMBL/GenBank/DDBJ databases">
        <title>Sporocytophaga myxococcoides PG-01 genome sequencing.</title>
        <authorList>
            <person name="Liu L."/>
            <person name="Gao P.J."/>
            <person name="Chen G.J."/>
            <person name="Wang L.S."/>
        </authorList>
    </citation>
    <scope>NUCLEOTIDE SEQUENCE [LARGE SCALE GENOMIC DNA]</scope>
    <source>
        <strain evidence="2 3">PG-01</strain>
    </source>
</reference>
<keyword evidence="3" id="KW-1185">Reference proteome</keyword>
<dbReference type="InterPro" id="IPR026341">
    <property type="entry name" value="T9SS_type_B"/>
</dbReference>
<evidence type="ECO:0000313" key="3">
    <source>
        <dbReference type="Proteomes" id="UP000030185"/>
    </source>
</evidence>
<sequence length="1267" mass="135685">MEKTAFPYASFDAYKRIFICVFILIQIKSFAQKDLPGPSPNIQTVPAGSFVIPMDNIYQSIVPAGQAPFNLKAYGLINAFLQNGIPVKWVIKSDKQRDDIDFTGFAERITPGFSAATTIDFRGGPFIVPDTTLPCGETTTEIINAFGNNVVVYKLINNASADVRYTITHRPKIAVFNNGGNQQIHTKILDAAGIGNYDIMDAAHIEELKNCYTFASEPHADDSDVSQAMIDGVRAFVLSGGNFLAQCHAIEAYENKGFYQTTSGVITINTKVNHHYPNSNMSFAQIHGPTTENSGGSVDNWMLKPGSQWRSYTYPVINYLGSDTVTATGAHLIAPSAPGGNVFYIGGHDYSKSGGKNNTTPNLTNLTNVNALRLYLNAALIPSGNTHGVWANAGPASHVLSCKGDVQLGCTQSGPPGSTFLWSPPTGLSCTTCPNPIASPAVTTTYTLKVSNTCIAIDTVRVIVGPKPVAQFSSTVVCAGQATSFTNQSSNSTFWQWHFGDPSSGPNNTSSLKNPSHIFTASGDYTVTLISGTDPSCADTIKKLVTVKSLPDVKVNSDTICQGQSLLLIASGGTSYSWSNGATTASITVKPSVSVNYIVTGTLNGCSSNDTARVTISPSMIPSTETSNVSCFGSTDGSAVVSITGGIPEYSYHWNTNPAQTTAEATGLSAGNYAVIIKDIAGCSAVASVTITEPPVLNATVVTNKATCNSEDGSAVVSVSGGTPSYTYSWNTNPIQTSAQATNLSSGNYIATITDAKGCTTSVPASIEALHLMTLSTTIQNVRCNGGSDGYAEVTPTGGTPFYTYQWNTAPVQNTPQASNLQAGSYTVSVTDANGCTISSTITIEEPSPISVSMQRSNPTCISKGSATVSATGGIPPYSYQWNTVPEQTTVTATALSPGTYTVTVTDIHNCQYFENILLSVPPQPVADFNFNNTCIGNITEFTDNSTVSYGEIISREWNFGNYIAGSRNSSTEKKTDHLYDSTGIFNTQLIVTTDLGCKDTIIKPVEVYPKPIVNFGEFKQGCEAVCVDLKDSSSISNGFIQSWSWDFGDPTSPANTSIIQNPTHCYKQPGSYKVTLKVTSNQGCSNQLTIPDIVKVYKAPTVDLGPDQKICRETEVNAQRILNAGAGRKYLWQPSGDTSQFLFVNAPGTYKVTVTDENNCSATELVNVREVCPPRLFIGNAFSPDSDGINDRYNLYSAHVGKFQMLIFNRWGEIIFESRSPDHHWDGVYRDEPMPVGVYAWIITYEGDSEEYRGPYKLEGSVTVVR</sequence>
<dbReference type="InterPro" id="IPR000601">
    <property type="entry name" value="PKD_dom"/>
</dbReference>
<dbReference type="CDD" id="cd00146">
    <property type="entry name" value="PKD"/>
    <property type="match status" value="2"/>
</dbReference>
<dbReference type="Proteomes" id="UP000030185">
    <property type="component" value="Unassembled WGS sequence"/>
</dbReference>
<dbReference type="PROSITE" id="PS50093">
    <property type="entry name" value="PKD"/>
    <property type="match status" value="3"/>
</dbReference>
<dbReference type="AlphaFoldDB" id="A0A098LKI2"/>
<dbReference type="Pfam" id="PF13573">
    <property type="entry name" value="SprB"/>
    <property type="match status" value="4"/>
</dbReference>
<feature type="domain" description="PKD" evidence="1">
    <location>
        <begin position="465"/>
        <end position="529"/>
    </location>
</feature>
<dbReference type="RefSeq" id="WP_045467044.1">
    <property type="nucleotide sequence ID" value="NZ_BBLT01000009.1"/>
</dbReference>
<feature type="domain" description="PKD" evidence="1">
    <location>
        <begin position="951"/>
        <end position="1008"/>
    </location>
</feature>
<gene>
    <name evidence="2" type="ORF">MYP_3913</name>
</gene>
<dbReference type="NCBIfam" id="TIGR04131">
    <property type="entry name" value="Bac_Flav_CTERM"/>
    <property type="match status" value="1"/>
</dbReference>
<dbReference type="SUPFAM" id="SSF49299">
    <property type="entry name" value="PKD domain"/>
    <property type="match status" value="3"/>
</dbReference>
<dbReference type="Gene3D" id="2.60.40.10">
    <property type="entry name" value="Immunoglobulins"/>
    <property type="match status" value="3"/>
</dbReference>
<dbReference type="eggNOG" id="COG3291">
    <property type="taxonomic scope" value="Bacteria"/>
</dbReference>
<dbReference type="InterPro" id="IPR022409">
    <property type="entry name" value="PKD/Chitinase_dom"/>
</dbReference>
<organism evidence="2 3">
    <name type="scientific">Sporocytophaga myxococcoides</name>
    <dbReference type="NCBI Taxonomy" id="153721"/>
    <lineage>
        <taxon>Bacteria</taxon>
        <taxon>Pseudomonadati</taxon>
        <taxon>Bacteroidota</taxon>
        <taxon>Cytophagia</taxon>
        <taxon>Cytophagales</taxon>
        <taxon>Cytophagaceae</taxon>
        <taxon>Sporocytophaga</taxon>
    </lineage>
</organism>
<accession>A0A098LKI2</accession>
<protein>
    <recommendedName>
        <fullName evidence="1">PKD domain-containing protein</fullName>
    </recommendedName>
</protein>
<dbReference type="InterPro" id="IPR013783">
    <property type="entry name" value="Ig-like_fold"/>
</dbReference>